<protein>
    <recommendedName>
        <fullName evidence="3">F-box domain-containing protein</fullName>
    </recommendedName>
</protein>
<dbReference type="InterPro" id="IPR006553">
    <property type="entry name" value="Leu-rich_rpt_Cys-con_subtyp"/>
</dbReference>
<proteinExistence type="predicted"/>
<sequence length="235" mass="27454">MLTYDIIANVFAYLSPKERYSCLYISKLWNELTTPLIWAAPKPETARQLNYLVYTLNQTRRRRIRNLWRKAIFNILATNSNCLKRYPFFQSREDYFSTRDYGVMIQILDLSEVKGKEMITDYMITTMARNCPNLIKANLYNCFNLTDKSISQLLTRSSHLTWLSLSVCTGITDEALLPLTTLQRSCPLTHLSLNFTLIQGKYLSKVLEVNPDLNLTLDQTNLYNVKHHRTNRHLA</sequence>
<dbReference type="InterPro" id="IPR036047">
    <property type="entry name" value="F-box-like_dom_sf"/>
</dbReference>
<gene>
    <name evidence="1" type="ORF">K7432_007280</name>
</gene>
<keyword evidence="2" id="KW-1185">Reference proteome</keyword>
<dbReference type="Proteomes" id="UP001479436">
    <property type="component" value="Unassembled WGS sequence"/>
</dbReference>
<evidence type="ECO:0008006" key="3">
    <source>
        <dbReference type="Google" id="ProtNLM"/>
    </source>
</evidence>
<dbReference type="SUPFAM" id="SSF52047">
    <property type="entry name" value="RNI-like"/>
    <property type="match status" value="1"/>
</dbReference>
<reference evidence="1 2" key="1">
    <citation type="submission" date="2023-04" db="EMBL/GenBank/DDBJ databases">
        <title>Genome of Basidiobolus ranarum AG-B5.</title>
        <authorList>
            <person name="Stajich J.E."/>
            <person name="Carter-House D."/>
            <person name="Gryganskyi A."/>
        </authorList>
    </citation>
    <scope>NUCLEOTIDE SEQUENCE [LARGE SCALE GENOMIC DNA]</scope>
    <source>
        <strain evidence="1 2">AG-B5</strain>
    </source>
</reference>
<dbReference type="EMBL" id="JASJQH010000353">
    <property type="protein sequence ID" value="KAK9764873.1"/>
    <property type="molecule type" value="Genomic_DNA"/>
</dbReference>
<name>A0ABR2WTL1_9FUNG</name>
<dbReference type="SUPFAM" id="SSF81383">
    <property type="entry name" value="F-box domain"/>
    <property type="match status" value="1"/>
</dbReference>
<dbReference type="Gene3D" id="3.80.10.10">
    <property type="entry name" value="Ribonuclease Inhibitor"/>
    <property type="match status" value="1"/>
</dbReference>
<organism evidence="1 2">
    <name type="scientific">Basidiobolus ranarum</name>
    <dbReference type="NCBI Taxonomy" id="34480"/>
    <lineage>
        <taxon>Eukaryota</taxon>
        <taxon>Fungi</taxon>
        <taxon>Fungi incertae sedis</taxon>
        <taxon>Zoopagomycota</taxon>
        <taxon>Entomophthoromycotina</taxon>
        <taxon>Basidiobolomycetes</taxon>
        <taxon>Basidiobolales</taxon>
        <taxon>Basidiobolaceae</taxon>
        <taxon>Basidiobolus</taxon>
    </lineage>
</organism>
<dbReference type="SMART" id="SM00367">
    <property type="entry name" value="LRR_CC"/>
    <property type="match status" value="2"/>
</dbReference>
<comment type="caution">
    <text evidence="1">The sequence shown here is derived from an EMBL/GenBank/DDBJ whole genome shotgun (WGS) entry which is preliminary data.</text>
</comment>
<evidence type="ECO:0000313" key="1">
    <source>
        <dbReference type="EMBL" id="KAK9764873.1"/>
    </source>
</evidence>
<accession>A0ABR2WTL1</accession>
<evidence type="ECO:0000313" key="2">
    <source>
        <dbReference type="Proteomes" id="UP001479436"/>
    </source>
</evidence>
<dbReference type="InterPro" id="IPR032675">
    <property type="entry name" value="LRR_dom_sf"/>
</dbReference>